<reference evidence="8 9" key="1">
    <citation type="journal article" date="2017" name="Gigascience">
        <title>Genome sequence of the small brown planthopper, Laodelphax striatellus.</title>
        <authorList>
            <person name="Zhu J."/>
            <person name="Jiang F."/>
            <person name="Wang X."/>
            <person name="Yang P."/>
            <person name="Bao Y."/>
            <person name="Zhao W."/>
            <person name="Wang W."/>
            <person name="Lu H."/>
            <person name="Wang Q."/>
            <person name="Cui N."/>
            <person name="Li J."/>
            <person name="Chen X."/>
            <person name="Luo L."/>
            <person name="Yu J."/>
            <person name="Kang L."/>
            <person name="Cui F."/>
        </authorList>
    </citation>
    <scope>NUCLEOTIDE SEQUENCE [LARGE SCALE GENOMIC DNA]</scope>
    <source>
        <strain evidence="8">Lst14</strain>
    </source>
</reference>
<sequence length="282" mass="31317">MGSEQSAPSEESGHIRTGRAGQLRRGKSVPEKKRPDAEAVELPRPGSISPGPSICSDSDLPYISYTVNRPIGDSPKLSSKQTSHLTRGKSLGTASGLISSPDSSKRNFLKKQSSSSKAPISTAHNIVVVKPALPHETAEKDPDILRLQSVPMFLPIMRGTLNLTDVRDPEVLERLDQTAFYRLCVCYQGYLNYNANLVSEEQNIIAQKMREVDSETNRLVAVSTERQKAYSRYAEKLNKVHEITHQLNKCHLALNQTLDLIEKLNNSLPVDERLEPFVWTTG</sequence>
<evidence type="ECO:0000256" key="4">
    <source>
        <dbReference type="ARBA" id="ARBA00023136"/>
    </source>
</evidence>
<feature type="compositionally biased region" description="Basic and acidic residues" evidence="7">
    <location>
        <begin position="28"/>
        <end position="37"/>
    </location>
</feature>
<keyword evidence="5" id="KW-0458">Lysosome</keyword>
<feature type="compositionally biased region" description="Polar residues" evidence="7">
    <location>
        <begin position="76"/>
        <end position="85"/>
    </location>
</feature>
<dbReference type="InterPro" id="IPR018780">
    <property type="entry name" value="TBORCS5"/>
</dbReference>
<comment type="similarity">
    <text evidence="2">Belongs to the BORCS5 family.</text>
</comment>
<evidence type="ECO:0000256" key="2">
    <source>
        <dbReference type="ARBA" id="ARBA00010235"/>
    </source>
</evidence>
<dbReference type="SMR" id="A0A482WU18"/>
<dbReference type="AlphaFoldDB" id="A0A482WU18"/>
<evidence type="ECO:0000256" key="3">
    <source>
        <dbReference type="ARBA" id="ARBA00022300"/>
    </source>
</evidence>
<evidence type="ECO:0000313" key="9">
    <source>
        <dbReference type="Proteomes" id="UP000291343"/>
    </source>
</evidence>
<feature type="compositionally biased region" description="Low complexity" evidence="7">
    <location>
        <begin position="46"/>
        <end position="59"/>
    </location>
</feature>
<keyword evidence="4" id="KW-0472">Membrane</keyword>
<evidence type="ECO:0000256" key="6">
    <source>
        <dbReference type="ARBA" id="ARBA00023288"/>
    </source>
</evidence>
<name>A0A482WU18_LAOST</name>
<dbReference type="STRING" id="195883.A0A482WU18"/>
<keyword evidence="6" id="KW-0449">Lipoprotein</keyword>
<protein>
    <recommendedName>
        <fullName evidence="3">BLOC-1-related complex subunit 5</fullName>
    </recommendedName>
</protein>
<keyword evidence="9" id="KW-1185">Reference proteome</keyword>
<evidence type="ECO:0000256" key="7">
    <source>
        <dbReference type="SAM" id="MobiDB-lite"/>
    </source>
</evidence>
<comment type="caution">
    <text evidence="8">The sequence shown here is derived from an EMBL/GenBank/DDBJ whole genome shotgun (WGS) entry which is preliminary data.</text>
</comment>
<dbReference type="GO" id="GO:0032418">
    <property type="term" value="P:lysosome localization"/>
    <property type="evidence" value="ECO:0007669"/>
    <property type="project" value="InterPro"/>
</dbReference>
<evidence type="ECO:0000313" key="8">
    <source>
        <dbReference type="EMBL" id="RZF36983.1"/>
    </source>
</evidence>
<dbReference type="FunCoup" id="A0A482WU18">
    <property type="interactions" value="352"/>
</dbReference>
<comment type="subcellular location">
    <subcellularLocation>
        <location evidence="1">Lysosome membrane</location>
        <topology evidence="1">Lipid-anchor</topology>
        <orientation evidence="1">Cytoplasmic side</orientation>
    </subcellularLocation>
</comment>
<dbReference type="PANTHER" id="PTHR31634">
    <property type="entry name" value="BLOC-1-RELATED COMPLEX SUBUNIT 5"/>
    <property type="match status" value="1"/>
</dbReference>
<accession>A0A482WU18</accession>
<organism evidence="8 9">
    <name type="scientific">Laodelphax striatellus</name>
    <name type="common">Small brown planthopper</name>
    <name type="synonym">Delphax striatella</name>
    <dbReference type="NCBI Taxonomy" id="195883"/>
    <lineage>
        <taxon>Eukaryota</taxon>
        <taxon>Metazoa</taxon>
        <taxon>Ecdysozoa</taxon>
        <taxon>Arthropoda</taxon>
        <taxon>Hexapoda</taxon>
        <taxon>Insecta</taxon>
        <taxon>Pterygota</taxon>
        <taxon>Neoptera</taxon>
        <taxon>Paraneoptera</taxon>
        <taxon>Hemiptera</taxon>
        <taxon>Auchenorrhyncha</taxon>
        <taxon>Fulgoroidea</taxon>
        <taxon>Delphacidae</taxon>
        <taxon>Criomorphinae</taxon>
        <taxon>Laodelphax</taxon>
    </lineage>
</organism>
<proteinExistence type="inferred from homology"/>
<dbReference type="InParanoid" id="A0A482WU18"/>
<dbReference type="PANTHER" id="PTHR31634:SF2">
    <property type="entry name" value="BLOC-1-RELATED COMPLEX SUBUNIT 5"/>
    <property type="match status" value="1"/>
</dbReference>
<dbReference type="GO" id="GO:0098574">
    <property type="term" value="C:cytoplasmic side of lysosomal membrane"/>
    <property type="evidence" value="ECO:0007669"/>
    <property type="project" value="TreeGrafter"/>
</dbReference>
<evidence type="ECO:0000256" key="1">
    <source>
        <dbReference type="ARBA" id="ARBA00004122"/>
    </source>
</evidence>
<dbReference type="CDD" id="cd22789">
    <property type="entry name" value="BORCS5-like"/>
    <property type="match status" value="1"/>
</dbReference>
<dbReference type="Proteomes" id="UP000291343">
    <property type="component" value="Unassembled WGS sequence"/>
</dbReference>
<dbReference type="Pfam" id="PF10158">
    <property type="entry name" value="LOH1CR12"/>
    <property type="match status" value="1"/>
</dbReference>
<dbReference type="GO" id="GO:0072384">
    <property type="term" value="P:organelle transport along microtubule"/>
    <property type="evidence" value="ECO:0007669"/>
    <property type="project" value="TreeGrafter"/>
</dbReference>
<gene>
    <name evidence="8" type="ORF">LSTR_LSTR004671</name>
</gene>
<dbReference type="GO" id="GO:0030672">
    <property type="term" value="C:synaptic vesicle membrane"/>
    <property type="evidence" value="ECO:0007669"/>
    <property type="project" value="TreeGrafter"/>
</dbReference>
<dbReference type="GO" id="GO:1903744">
    <property type="term" value="P:positive regulation of anterograde synaptic vesicle transport"/>
    <property type="evidence" value="ECO:0007669"/>
    <property type="project" value="TreeGrafter"/>
</dbReference>
<dbReference type="GO" id="GO:0099078">
    <property type="term" value="C:BORC complex"/>
    <property type="evidence" value="ECO:0007669"/>
    <property type="project" value="TreeGrafter"/>
</dbReference>
<evidence type="ECO:0000256" key="5">
    <source>
        <dbReference type="ARBA" id="ARBA00023228"/>
    </source>
</evidence>
<dbReference type="OrthoDB" id="10035640at2759"/>
<dbReference type="EMBL" id="QKKF02025464">
    <property type="protein sequence ID" value="RZF36983.1"/>
    <property type="molecule type" value="Genomic_DNA"/>
</dbReference>
<feature type="region of interest" description="Disordered" evidence="7">
    <location>
        <begin position="1"/>
        <end position="116"/>
    </location>
</feature>
<feature type="compositionally biased region" description="Polar residues" evidence="7">
    <location>
        <begin position="92"/>
        <end position="102"/>
    </location>
</feature>